<evidence type="ECO:0000313" key="1">
    <source>
        <dbReference type="EMBL" id="ATL64928.1"/>
    </source>
</evidence>
<gene>
    <name evidence="1" type="ORF">CRH09_00445</name>
</gene>
<accession>A0A291RCA5</accession>
<name>A0A291RCA5_9NOCA</name>
<dbReference type="Proteomes" id="UP000221961">
    <property type="component" value="Chromosome"/>
</dbReference>
<proteinExistence type="predicted"/>
<reference evidence="1 2" key="1">
    <citation type="submission" date="2017-10" db="EMBL/GenBank/DDBJ databases">
        <title>Comparative genomics between pathogenic Norcardia.</title>
        <authorList>
            <person name="Zeng L."/>
        </authorList>
    </citation>
    <scope>NUCLEOTIDE SEQUENCE [LARGE SCALE GENOMIC DNA]</scope>
    <source>
        <strain evidence="1 2">NC_YFY_NT001</strain>
    </source>
</reference>
<dbReference type="AlphaFoldDB" id="A0A291RCA5"/>
<organism evidence="1 2">
    <name type="scientific">Nocardia terpenica</name>
    <dbReference type="NCBI Taxonomy" id="455432"/>
    <lineage>
        <taxon>Bacteria</taxon>
        <taxon>Bacillati</taxon>
        <taxon>Actinomycetota</taxon>
        <taxon>Actinomycetes</taxon>
        <taxon>Mycobacteriales</taxon>
        <taxon>Nocardiaceae</taxon>
        <taxon>Nocardia</taxon>
    </lineage>
</organism>
<dbReference type="EMBL" id="CP023778">
    <property type="protein sequence ID" value="ATL64928.1"/>
    <property type="molecule type" value="Genomic_DNA"/>
</dbReference>
<evidence type="ECO:0000313" key="2">
    <source>
        <dbReference type="Proteomes" id="UP000221961"/>
    </source>
</evidence>
<protein>
    <submittedName>
        <fullName evidence="1">Uncharacterized protein</fullName>
    </submittedName>
</protein>
<sequence length="229" mass="24915">MSSVITYRDVRPGDVANIINRLAPGETAALVIGTDEWSFGRLIGEVEKALPRDPAPVVNVGHWTASVIGNLGDNGVASVFIVWPTEARSVDVVTIKYDHMGASVWGHDPASATPAYAAAGVETAQTEMAQSHPTWSSRGAVELLDPIEDEALDDDAEWWVSRVAGQVLGLLYRRGGTAARLSASELSRNLSQWRRGHLDAALDRLQRDGRITVESYRRGQMSCRRIQLA</sequence>
<dbReference type="KEGG" id="ntp:CRH09_00445"/>